<feature type="compositionally biased region" description="Polar residues" evidence="5">
    <location>
        <begin position="285"/>
        <end position="294"/>
    </location>
</feature>
<dbReference type="SMART" id="SM00547">
    <property type="entry name" value="ZnF_RBZ"/>
    <property type="match status" value="3"/>
</dbReference>
<feature type="region of interest" description="Disordered" evidence="5">
    <location>
        <begin position="1"/>
        <end position="30"/>
    </location>
</feature>
<dbReference type="STRING" id="71717.A0A4Y7TT18"/>
<feature type="compositionally biased region" description="Basic and acidic residues" evidence="5">
    <location>
        <begin position="1"/>
        <end position="11"/>
    </location>
</feature>
<dbReference type="Pfam" id="PF00641">
    <property type="entry name" value="Zn_ribbon_RanBP"/>
    <property type="match status" value="2"/>
</dbReference>
<name>A0A4Y7TT18_COPMI</name>
<proteinExistence type="predicted"/>
<dbReference type="PROSITE" id="PS01358">
    <property type="entry name" value="ZF_RANBP2_1"/>
    <property type="match status" value="1"/>
</dbReference>
<evidence type="ECO:0000256" key="4">
    <source>
        <dbReference type="PROSITE-ProRule" id="PRU00322"/>
    </source>
</evidence>
<accession>A0A4Y7TT18</accession>
<gene>
    <name evidence="7" type="ORF">FA13DRAFT_1682848</name>
</gene>
<evidence type="ECO:0000313" key="7">
    <source>
        <dbReference type="EMBL" id="TEB36699.1"/>
    </source>
</evidence>
<dbReference type="InterPro" id="IPR001876">
    <property type="entry name" value="Znf_RanBP2"/>
</dbReference>
<keyword evidence="3" id="KW-0862">Zinc</keyword>
<feature type="compositionally biased region" description="Low complexity" evidence="5">
    <location>
        <begin position="597"/>
        <end position="614"/>
    </location>
</feature>
<feature type="compositionally biased region" description="Basic and acidic residues" evidence="5">
    <location>
        <begin position="570"/>
        <end position="586"/>
    </location>
</feature>
<dbReference type="EMBL" id="QPFP01000005">
    <property type="protein sequence ID" value="TEB36699.1"/>
    <property type="molecule type" value="Genomic_DNA"/>
</dbReference>
<feature type="compositionally biased region" description="Low complexity" evidence="5">
    <location>
        <begin position="516"/>
        <end position="538"/>
    </location>
</feature>
<keyword evidence="2 4" id="KW-0863">Zinc-finger</keyword>
<feature type="compositionally biased region" description="Polar residues" evidence="5">
    <location>
        <begin position="308"/>
        <end position="344"/>
    </location>
</feature>
<organism evidence="7 8">
    <name type="scientific">Coprinellus micaceus</name>
    <name type="common">Glistening ink-cap mushroom</name>
    <name type="synonym">Coprinus micaceus</name>
    <dbReference type="NCBI Taxonomy" id="71717"/>
    <lineage>
        <taxon>Eukaryota</taxon>
        <taxon>Fungi</taxon>
        <taxon>Dikarya</taxon>
        <taxon>Basidiomycota</taxon>
        <taxon>Agaricomycotina</taxon>
        <taxon>Agaricomycetes</taxon>
        <taxon>Agaricomycetidae</taxon>
        <taxon>Agaricales</taxon>
        <taxon>Agaricineae</taxon>
        <taxon>Psathyrellaceae</taxon>
        <taxon>Coprinellus</taxon>
    </lineage>
</organism>
<evidence type="ECO:0000259" key="6">
    <source>
        <dbReference type="PROSITE" id="PS50199"/>
    </source>
</evidence>
<feature type="region of interest" description="Disordered" evidence="5">
    <location>
        <begin position="47"/>
        <end position="110"/>
    </location>
</feature>
<feature type="compositionally biased region" description="Polar residues" evidence="5">
    <location>
        <begin position="487"/>
        <end position="497"/>
    </location>
</feature>
<keyword evidence="8" id="KW-1185">Reference proteome</keyword>
<feature type="compositionally biased region" description="Polar residues" evidence="5">
    <location>
        <begin position="15"/>
        <end position="30"/>
    </location>
</feature>
<evidence type="ECO:0000256" key="3">
    <source>
        <dbReference type="ARBA" id="ARBA00022833"/>
    </source>
</evidence>
<feature type="domain" description="RanBP2-type" evidence="6">
    <location>
        <begin position="809"/>
        <end position="836"/>
    </location>
</feature>
<dbReference type="PROSITE" id="PS50199">
    <property type="entry name" value="ZF_RANBP2_2"/>
    <property type="match status" value="1"/>
</dbReference>
<protein>
    <recommendedName>
        <fullName evidence="6">RanBP2-type domain-containing protein</fullName>
    </recommendedName>
</protein>
<evidence type="ECO:0000256" key="1">
    <source>
        <dbReference type="ARBA" id="ARBA00022723"/>
    </source>
</evidence>
<dbReference type="Gene3D" id="4.10.1060.10">
    <property type="entry name" value="Zinc finger, RanBP2-type"/>
    <property type="match status" value="3"/>
</dbReference>
<keyword evidence="1" id="KW-0479">Metal-binding</keyword>
<feature type="compositionally biased region" description="Low complexity" evidence="5">
    <location>
        <begin position="295"/>
        <end position="307"/>
    </location>
</feature>
<reference evidence="7 8" key="1">
    <citation type="journal article" date="2019" name="Nat. Ecol. Evol.">
        <title>Megaphylogeny resolves global patterns of mushroom evolution.</title>
        <authorList>
            <person name="Varga T."/>
            <person name="Krizsan K."/>
            <person name="Foldi C."/>
            <person name="Dima B."/>
            <person name="Sanchez-Garcia M."/>
            <person name="Sanchez-Ramirez S."/>
            <person name="Szollosi G.J."/>
            <person name="Szarkandi J.G."/>
            <person name="Papp V."/>
            <person name="Albert L."/>
            <person name="Andreopoulos W."/>
            <person name="Angelini C."/>
            <person name="Antonin V."/>
            <person name="Barry K.W."/>
            <person name="Bougher N.L."/>
            <person name="Buchanan P."/>
            <person name="Buyck B."/>
            <person name="Bense V."/>
            <person name="Catcheside P."/>
            <person name="Chovatia M."/>
            <person name="Cooper J."/>
            <person name="Damon W."/>
            <person name="Desjardin D."/>
            <person name="Finy P."/>
            <person name="Geml J."/>
            <person name="Haridas S."/>
            <person name="Hughes K."/>
            <person name="Justo A."/>
            <person name="Karasinski D."/>
            <person name="Kautmanova I."/>
            <person name="Kiss B."/>
            <person name="Kocsube S."/>
            <person name="Kotiranta H."/>
            <person name="LaButti K.M."/>
            <person name="Lechner B.E."/>
            <person name="Liimatainen K."/>
            <person name="Lipzen A."/>
            <person name="Lukacs Z."/>
            <person name="Mihaltcheva S."/>
            <person name="Morgado L.N."/>
            <person name="Niskanen T."/>
            <person name="Noordeloos M.E."/>
            <person name="Ohm R.A."/>
            <person name="Ortiz-Santana B."/>
            <person name="Ovrebo C."/>
            <person name="Racz N."/>
            <person name="Riley R."/>
            <person name="Savchenko A."/>
            <person name="Shiryaev A."/>
            <person name="Soop K."/>
            <person name="Spirin V."/>
            <person name="Szebenyi C."/>
            <person name="Tomsovsky M."/>
            <person name="Tulloss R.E."/>
            <person name="Uehling J."/>
            <person name="Grigoriev I.V."/>
            <person name="Vagvolgyi C."/>
            <person name="Papp T."/>
            <person name="Martin F.M."/>
            <person name="Miettinen O."/>
            <person name="Hibbett D.S."/>
            <person name="Nagy L.G."/>
        </authorList>
    </citation>
    <scope>NUCLEOTIDE SEQUENCE [LARGE SCALE GENOMIC DNA]</scope>
    <source>
        <strain evidence="7 8">FP101781</strain>
    </source>
</reference>
<feature type="compositionally biased region" description="Polar residues" evidence="5">
    <location>
        <begin position="539"/>
        <end position="569"/>
    </location>
</feature>
<feature type="region of interest" description="Disordered" evidence="5">
    <location>
        <begin position="185"/>
        <end position="614"/>
    </location>
</feature>
<evidence type="ECO:0000313" key="8">
    <source>
        <dbReference type="Proteomes" id="UP000298030"/>
    </source>
</evidence>
<evidence type="ECO:0000256" key="2">
    <source>
        <dbReference type="ARBA" id="ARBA00022771"/>
    </source>
</evidence>
<dbReference type="OrthoDB" id="79830at2759"/>
<dbReference type="AlphaFoldDB" id="A0A4Y7TT18"/>
<sequence length="836" mass="88580">MSAARRTDGRAQARRVNSSPYARPRTATTGWSLSRLFEPIRRRVFGYQEDDEESPALPFVKSPTPEGYTGTEETGLRRHETMLSIGAPEPPRSTTNSPKRRVPSPGLTPTDTLEKVVEFLTEAAGTPLKQGEAEGVTGLIQQAIPGETMVSQALSQSAGRILSALEVEGSISVLRRRMERASPRLEPFRFQSVDSSRDASPAPPSSNPKTPRRTLKRNPNGPYRWDGVGSAKQNRRNRYASPAFGTPQITPEKPKSDGKRRRVDNTSSPPPTDSLPASKLPYPITTPQASRSNAPTTPKLTVNTTTPSRLRTPSITKPTTPSQPSPLRQTWQLSPTNSNEDLQQSSPPPGPRPSETASLMSQLIKEATPPKRPDLSNPYQTASPIAKVGPPRRSTRRTKVPTRAEQPNGKDVEEKKKQEAEQMDDIPAQAFIEATVPKGSKRSRPPTNLEKPSEPEPSQPSKAPFSLPAADQPEADRSPKKAKGVSFSAQETGSSSKDVPMANGTSGAADKAPSTSSLFGGSGNNNNAAPSARPAFNSLKATSAPSRPSNLRFSYQPEGNSAPSSPTSNDKTKEKEKEKADVKDAEMSAPPPPTVVSSFGLSPLPPGSSNSNSSFSPFISDPKAAAAGLRAASLPVFTFTMHVRADTSFLKAQNDAKSTPLGSLPKFDFTLVPAPSTSFAASSSATMWTCSTCSLKNPDSAKDKCQICEAERPASAPVAPAPATKSFDWSAAGMAPPSSSAGSTWTCSTCGLSNPASATEKCDICDAERPGVSAKATSGATAPAPAPTPTPVVKAFDWSAAGMAPPAPPTDKWTCGTCMCSNGKDEAKCTVCETPR</sequence>
<dbReference type="Proteomes" id="UP000298030">
    <property type="component" value="Unassembled WGS sequence"/>
</dbReference>
<evidence type="ECO:0000256" key="5">
    <source>
        <dbReference type="SAM" id="MobiDB-lite"/>
    </source>
</evidence>
<dbReference type="GO" id="GO:0008270">
    <property type="term" value="F:zinc ion binding"/>
    <property type="evidence" value="ECO:0007669"/>
    <property type="project" value="UniProtKB-KW"/>
</dbReference>
<comment type="caution">
    <text evidence="7">The sequence shown here is derived from an EMBL/GenBank/DDBJ whole genome shotgun (WGS) entry which is preliminary data.</text>
</comment>
<feature type="compositionally biased region" description="Basic and acidic residues" evidence="5">
    <location>
        <begin position="408"/>
        <end position="420"/>
    </location>
</feature>